<dbReference type="EMBL" id="CP001804">
    <property type="protein sequence ID" value="ACY16343.1"/>
    <property type="molecule type" value="Genomic_DNA"/>
</dbReference>
<dbReference type="PRINTS" id="PR00149">
    <property type="entry name" value="FUMRATELYASE"/>
</dbReference>
<dbReference type="STRING" id="502025.Hoch_3844"/>
<dbReference type="PRINTS" id="PR00145">
    <property type="entry name" value="ARGSUCLYASE"/>
</dbReference>
<evidence type="ECO:0000256" key="10">
    <source>
        <dbReference type="ARBA" id="ARBA00049115"/>
    </source>
</evidence>
<dbReference type="AlphaFoldDB" id="D0LZ81"/>
<dbReference type="InterPro" id="IPR008948">
    <property type="entry name" value="L-Aspartase-like"/>
</dbReference>
<evidence type="ECO:0000256" key="9">
    <source>
        <dbReference type="ARBA" id="ARBA00030717"/>
    </source>
</evidence>
<evidence type="ECO:0000256" key="4">
    <source>
        <dbReference type="ARBA" id="ARBA00012339"/>
    </source>
</evidence>
<comment type="catalytic activity">
    <reaction evidence="8">
        <text>(2S)-2-[5-amino-1-(5-phospho-beta-D-ribosyl)imidazole-4-carboxamido]succinate = 5-amino-1-(5-phospho-beta-D-ribosyl)imidazole-4-carboxamide + fumarate</text>
        <dbReference type="Rhea" id="RHEA:23920"/>
        <dbReference type="ChEBI" id="CHEBI:29806"/>
        <dbReference type="ChEBI" id="CHEBI:58443"/>
        <dbReference type="ChEBI" id="CHEBI:58475"/>
        <dbReference type="EC" id="4.3.2.2"/>
    </reaction>
    <physiologicalReaction direction="left-to-right" evidence="8">
        <dbReference type="Rhea" id="RHEA:23921"/>
    </physiologicalReaction>
</comment>
<evidence type="ECO:0000256" key="7">
    <source>
        <dbReference type="ARBA" id="ARBA00023239"/>
    </source>
</evidence>
<keyword evidence="7 12" id="KW-0456">Lyase</keyword>
<dbReference type="Gene3D" id="1.10.275.10">
    <property type="entry name" value="Fumarase/aspartase (N-terminal domain)"/>
    <property type="match status" value="1"/>
</dbReference>
<protein>
    <recommendedName>
        <fullName evidence="5 11">Adenylosuccinate lyase</fullName>
        <shortName evidence="12">ASL</shortName>
        <ecNumber evidence="4 11">4.3.2.2</ecNumber>
    </recommendedName>
    <alternativeName>
        <fullName evidence="9 12">Adenylosuccinase</fullName>
    </alternativeName>
</protein>
<comment type="pathway">
    <text evidence="2 12">Purine metabolism; AMP biosynthesis via de novo pathway; AMP from IMP: step 2/2.</text>
</comment>
<dbReference type="eggNOG" id="COG0015">
    <property type="taxonomic scope" value="Bacteria"/>
</dbReference>
<evidence type="ECO:0000313" key="14">
    <source>
        <dbReference type="EMBL" id="ACY16343.1"/>
    </source>
</evidence>
<feature type="domain" description="Adenylosuccinate lyase C-terminal" evidence="13">
    <location>
        <begin position="351"/>
        <end position="431"/>
    </location>
</feature>
<dbReference type="CDD" id="cd01360">
    <property type="entry name" value="Adenylsuccinate_lyase_1"/>
    <property type="match status" value="1"/>
</dbReference>
<dbReference type="GO" id="GO:0070626">
    <property type="term" value="F:(S)-2-(5-amino-1-(5-phospho-D-ribosyl)imidazole-4-carboxamido) succinate lyase (fumarate-forming) activity"/>
    <property type="evidence" value="ECO:0007669"/>
    <property type="project" value="TreeGrafter"/>
</dbReference>
<dbReference type="PANTHER" id="PTHR43172">
    <property type="entry name" value="ADENYLOSUCCINATE LYASE"/>
    <property type="match status" value="1"/>
</dbReference>
<evidence type="ECO:0000256" key="6">
    <source>
        <dbReference type="ARBA" id="ARBA00022755"/>
    </source>
</evidence>
<dbReference type="Pfam" id="PF10397">
    <property type="entry name" value="ADSL_C"/>
    <property type="match status" value="1"/>
</dbReference>
<evidence type="ECO:0000256" key="8">
    <source>
        <dbReference type="ARBA" id="ARBA00024477"/>
    </source>
</evidence>
<dbReference type="GO" id="GO:0005829">
    <property type="term" value="C:cytosol"/>
    <property type="evidence" value="ECO:0007669"/>
    <property type="project" value="TreeGrafter"/>
</dbReference>
<evidence type="ECO:0000256" key="2">
    <source>
        <dbReference type="ARBA" id="ARBA00004734"/>
    </source>
</evidence>
<comment type="pathway">
    <text evidence="1 12">Purine metabolism; IMP biosynthesis via de novo pathway; 5-amino-1-(5-phospho-D-ribosyl)imidazole-4-carboxamide from 5-amino-1-(5-phospho-D-ribosyl)imidazole-4-carboxylate: step 2/2.</text>
</comment>
<dbReference type="InterPro" id="IPR022761">
    <property type="entry name" value="Fumarate_lyase_N"/>
</dbReference>
<dbReference type="Pfam" id="PF00206">
    <property type="entry name" value="Lyase_1"/>
    <property type="match status" value="1"/>
</dbReference>
<evidence type="ECO:0000256" key="12">
    <source>
        <dbReference type="RuleBase" id="RU361172"/>
    </source>
</evidence>
<dbReference type="InterPro" id="IPR019468">
    <property type="entry name" value="AdenyloSucc_lyase_C"/>
</dbReference>
<dbReference type="NCBIfam" id="TIGR00928">
    <property type="entry name" value="purB"/>
    <property type="match status" value="1"/>
</dbReference>
<evidence type="ECO:0000259" key="13">
    <source>
        <dbReference type="SMART" id="SM00998"/>
    </source>
</evidence>
<dbReference type="PROSITE" id="PS00163">
    <property type="entry name" value="FUMARATE_LYASES"/>
    <property type="match status" value="1"/>
</dbReference>
<dbReference type="Gene3D" id="1.10.40.30">
    <property type="entry name" value="Fumarase/aspartase (C-terminal domain)"/>
    <property type="match status" value="1"/>
</dbReference>
<dbReference type="UniPathway" id="UPA00074">
    <property type="reaction ID" value="UER00132"/>
</dbReference>
<dbReference type="PANTHER" id="PTHR43172:SF1">
    <property type="entry name" value="ADENYLOSUCCINATE LYASE"/>
    <property type="match status" value="1"/>
</dbReference>
<dbReference type="KEGG" id="hoh:Hoch_3844"/>
<dbReference type="HOGENOM" id="CLU_030949_0_1_7"/>
<dbReference type="GO" id="GO:0006189">
    <property type="term" value="P:'de novo' IMP biosynthetic process"/>
    <property type="evidence" value="ECO:0007669"/>
    <property type="project" value="UniProtKB-UniPathway"/>
</dbReference>
<dbReference type="RefSeq" id="WP_012828942.1">
    <property type="nucleotide sequence ID" value="NC_013440.1"/>
</dbReference>
<gene>
    <name evidence="14" type="ordered locus">Hoch_3844</name>
</gene>
<dbReference type="OrthoDB" id="9768878at2"/>
<evidence type="ECO:0000256" key="11">
    <source>
        <dbReference type="NCBIfam" id="TIGR00928"/>
    </source>
</evidence>
<dbReference type="SUPFAM" id="SSF48557">
    <property type="entry name" value="L-aspartase-like"/>
    <property type="match status" value="1"/>
</dbReference>
<keyword evidence="6 12" id="KW-0658">Purine biosynthesis</keyword>
<reference evidence="14 15" key="1">
    <citation type="journal article" date="2010" name="Stand. Genomic Sci.">
        <title>Complete genome sequence of Haliangium ochraceum type strain (SMP-2).</title>
        <authorList>
            <consortium name="US DOE Joint Genome Institute (JGI-PGF)"/>
            <person name="Ivanova N."/>
            <person name="Daum C."/>
            <person name="Lang E."/>
            <person name="Abt B."/>
            <person name="Kopitz M."/>
            <person name="Saunders E."/>
            <person name="Lapidus A."/>
            <person name="Lucas S."/>
            <person name="Glavina Del Rio T."/>
            <person name="Nolan M."/>
            <person name="Tice H."/>
            <person name="Copeland A."/>
            <person name="Cheng J.F."/>
            <person name="Chen F."/>
            <person name="Bruce D."/>
            <person name="Goodwin L."/>
            <person name="Pitluck S."/>
            <person name="Mavromatis K."/>
            <person name="Pati A."/>
            <person name="Mikhailova N."/>
            <person name="Chen A."/>
            <person name="Palaniappan K."/>
            <person name="Land M."/>
            <person name="Hauser L."/>
            <person name="Chang Y.J."/>
            <person name="Jeffries C.D."/>
            <person name="Detter J.C."/>
            <person name="Brettin T."/>
            <person name="Rohde M."/>
            <person name="Goker M."/>
            <person name="Bristow J."/>
            <person name="Markowitz V."/>
            <person name="Eisen J.A."/>
            <person name="Hugenholtz P."/>
            <person name="Kyrpides N.C."/>
            <person name="Klenk H.P."/>
        </authorList>
    </citation>
    <scope>NUCLEOTIDE SEQUENCE [LARGE SCALE GENOMIC DNA]</scope>
    <source>
        <strain evidence="15">DSM 14365 / CIP 107738 / JCM 11303 / AJ 13395 / SMP-2</strain>
    </source>
</reference>
<dbReference type="Gene3D" id="1.20.200.10">
    <property type="entry name" value="Fumarase/aspartase (Central domain)"/>
    <property type="match status" value="1"/>
</dbReference>
<dbReference type="FunFam" id="1.20.200.10:FF:000008">
    <property type="entry name" value="Adenylosuccinate lyase"/>
    <property type="match status" value="1"/>
</dbReference>
<evidence type="ECO:0000313" key="15">
    <source>
        <dbReference type="Proteomes" id="UP000001880"/>
    </source>
</evidence>
<sequence length="443" mass="48166">MIDRYSRPEMAALWSDAARFETWLEVELAVCEAMEQTGIVPAGQAAEARARAAGKLDPARILEIEKTTRHDVIAFLTHVEELAGEPARWLHFGMTSSDVLDTALALTCRRALERVEAGIDGLRQALARRAREHAHTPVIGRSHGIHAEPITAGLVFARWHAELGRAQARVERARAAISVGKIAGAVGVYGNIEPGIEAAALGALGLAPETVATQVVARDRHAELLCALALLGTAIEQIAVGVRHWQRTELGEAEEGFGAGQKGSSAMPHKKNPILSENLTGLARLLRAYAGAAFENVALWHERDISHSSVERVSLPDATILADFMLARCQRVIDNLVVHPERMRENLERTGSLYCSEAVLLALVRAGLPRQRAYEMVQRCALAAHAGEGDFRQLLGADSDIRDHLSENALDAAFDLDHHLRHVDLILERALATDATQPTETTP</sequence>
<dbReference type="GO" id="GO:0044208">
    <property type="term" value="P:'de novo' AMP biosynthetic process"/>
    <property type="evidence" value="ECO:0007669"/>
    <property type="project" value="UniProtKB-UniPathway"/>
</dbReference>
<proteinExistence type="inferred from homology"/>
<dbReference type="InterPro" id="IPR004769">
    <property type="entry name" value="Pur_lyase"/>
</dbReference>
<comment type="catalytic activity">
    <reaction evidence="10">
        <text>N(6)-(1,2-dicarboxyethyl)-AMP = fumarate + AMP</text>
        <dbReference type="Rhea" id="RHEA:16853"/>
        <dbReference type="ChEBI" id="CHEBI:29806"/>
        <dbReference type="ChEBI" id="CHEBI:57567"/>
        <dbReference type="ChEBI" id="CHEBI:456215"/>
        <dbReference type="EC" id="4.3.2.2"/>
    </reaction>
    <physiologicalReaction direction="left-to-right" evidence="10">
        <dbReference type="Rhea" id="RHEA:16854"/>
    </physiologicalReaction>
</comment>
<dbReference type="InterPro" id="IPR000362">
    <property type="entry name" value="Fumarate_lyase_fam"/>
</dbReference>
<dbReference type="InterPro" id="IPR024083">
    <property type="entry name" value="Fumarase/histidase_N"/>
</dbReference>
<organism evidence="14 15">
    <name type="scientific">Haliangium ochraceum (strain DSM 14365 / JCM 11303 / SMP-2)</name>
    <dbReference type="NCBI Taxonomy" id="502025"/>
    <lineage>
        <taxon>Bacteria</taxon>
        <taxon>Pseudomonadati</taxon>
        <taxon>Myxococcota</taxon>
        <taxon>Polyangia</taxon>
        <taxon>Haliangiales</taxon>
        <taxon>Kofleriaceae</taxon>
        <taxon>Haliangium</taxon>
    </lineage>
</organism>
<dbReference type="UniPathway" id="UPA00075">
    <property type="reaction ID" value="UER00336"/>
</dbReference>
<evidence type="ECO:0000256" key="1">
    <source>
        <dbReference type="ARBA" id="ARBA00004706"/>
    </source>
</evidence>
<evidence type="ECO:0000256" key="5">
    <source>
        <dbReference type="ARBA" id="ARBA00017058"/>
    </source>
</evidence>
<name>D0LZ81_HALO1</name>
<dbReference type="EC" id="4.3.2.2" evidence="4 11"/>
<evidence type="ECO:0000256" key="3">
    <source>
        <dbReference type="ARBA" id="ARBA00008273"/>
    </source>
</evidence>
<dbReference type="InterPro" id="IPR020557">
    <property type="entry name" value="Fumarate_lyase_CS"/>
</dbReference>
<keyword evidence="15" id="KW-1185">Reference proteome</keyword>
<dbReference type="GO" id="GO:0004018">
    <property type="term" value="F:N6-(1,2-dicarboxyethyl)AMP AMP-lyase (fumarate-forming) activity"/>
    <property type="evidence" value="ECO:0007669"/>
    <property type="project" value="UniProtKB-UniRule"/>
</dbReference>
<comment type="similarity">
    <text evidence="3 12">Belongs to the lyase 1 family. Adenylosuccinate lyase subfamily.</text>
</comment>
<dbReference type="Proteomes" id="UP000001880">
    <property type="component" value="Chromosome"/>
</dbReference>
<dbReference type="SMART" id="SM00998">
    <property type="entry name" value="ADSL_C"/>
    <property type="match status" value="1"/>
</dbReference>
<accession>D0LZ81</accession>